<evidence type="ECO:0000313" key="5">
    <source>
        <dbReference type="Proteomes" id="UP000432015"/>
    </source>
</evidence>
<dbReference type="InterPro" id="IPR050287">
    <property type="entry name" value="MTA/SAH_deaminase"/>
</dbReference>
<dbReference type="Proteomes" id="UP000432015">
    <property type="component" value="Unassembled WGS sequence"/>
</dbReference>
<keyword evidence="1 4" id="KW-0378">Hydrolase</keyword>
<feature type="region of interest" description="Disordered" evidence="2">
    <location>
        <begin position="1"/>
        <end position="33"/>
    </location>
</feature>
<feature type="domain" description="Amidohydrolase-related" evidence="3">
    <location>
        <begin position="89"/>
        <end position="184"/>
    </location>
</feature>
<gene>
    <name evidence="4" type="ORF">GNZ18_09455</name>
</gene>
<protein>
    <submittedName>
        <fullName evidence="4">Amidohydrolase family protein</fullName>
    </submittedName>
</protein>
<dbReference type="PANTHER" id="PTHR43794">
    <property type="entry name" value="AMINOHYDROLASE SSNA-RELATED"/>
    <property type="match status" value="1"/>
</dbReference>
<name>A0A7K1KX96_9ACTN</name>
<dbReference type="EMBL" id="WOFH01000003">
    <property type="protein sequence ID" value="MUN36822.1"/>
    <property type="molecule type" value="Genomic_DNA"/>
</dbReference>
<proteinExistence type="predicted"/>
<dbReference type="PANTHER" id="PTHR43794:SF11">
    <property type="entry name" value="AMIDOHYDROLASE-RELATED DOMAIN-CONTAINING PROTEIN"/>
    <property type="match status" value="1"/>
</dbReference>
<comment type="caution">
    <text evidence="4">The sequence shown here is derived from an EMBL/GenBank/DDBJ whole genome shotgun (WGS) entry which is preliminary data.</text>
</comment>
<dbReference type="Gene3D" id="2.30.40.10">
    <property type="entry name" value="Urease, subunit C, domain 1"/>
    <property type="match status" value="1"/>
</dbReference>
<dbReference type="Pfam" id="PF01979">
    <property type="entry name" value="Amidohydro_1"/>
    <property type="match status" value="2"/>
</dbReference>
<dbReference type="AlphaFoldDB" id="A0A7K1KX96"/>
<evidence type="ECO:0000313" key="4">
    <source>
        <dbReference type="EMBL" id="MUN36822.1"/>
    </source>
</evidence>
<organism evidence="4 5">
    <name type="scientific">Actinomadura litoris</name>
    <dbReference type="NCBI Taxonomy" id="2678616"/>
    <lineage>
        <taxon>Bacteria</taxon>
        <taxon>Bacillati</taxon>
        <taxon>Actinomycetota</taxon>
        <taxon>Actinomycetes</taxon>
        <taxon>Streptosporangiales</taxon>
        <taxon>Thermomonosporaceae</taxon>
        <taxon>Actinomadura</taxon>
    </lineage>
</organism>
<feature type="domain" description="Amidohydrolase-related" evidence="3">
    <location>
        <begin position="249"/>
        <end position="427"/>
    </location>
</feature>
<dbReference type="InterPro" id="IPR032466">
    <property type="entry name" value="Metal_Hydrolase"/>
</dbReference>
<dbReference type="InterPro" id="IPR011059">
    <property type="entry name" value="Metal-dep_hydrolase_composite"/>
</dbReference>
<sequence>MEGNAFYEQPVRRRRDHPAAGRTCGFPDANRRRSPMPTLFRAAHVLSMDSSVGDHSPGQVLVEGDRIGAVGATVVPPSGTEVVDLPDGILLPGFVDSHRHMWEALLRGIAPGHSLDDYLSDVLGRLAPALGPRDLHLGTLLSARAALASGITTVQDVSNVQESPEITDAVIAAHLESGVRTVFAYGRSFPGLMRDGFALPGDVRRVRADLLPAANGLVTMALVTEGGDDDVERRNAGLARDLGLRAARHLSVGKSVARLRDIGALVPGTTFIHANGVDEGELAIIADSGGGVSVSPAVELTMGHGYPMTSARHHVPITLSTDVEVTVPADMFTQMRAAYQAGRHAEHGVHDRPGLSVRDVLRMATLAGARVLGLGERTGSLTPGKRADLLVLRASRADVAPVLDPYSTVVLQMDRAHVDTVLVDGRTLVRNGRPLTDDAPLLGQAAEAIARLRERAPLP</sequence>
<keyword evidence="5" id="KW-1185">Reference proteome</keyword>
<dbReference type="Gene3D" id="3.20.20.140">
    <property type="entry name" value="Metal-dependent hydrolases"/>
    <property type="match status" value="1"/>
</dbReference>
<dbReference type="SUPFAM" id="SSF51556">
    <property type="entry name" value="Metallo-dependent hydrolases"/>
    <property type="match status" value="1"/>
</dbReference>
<dbReference type="GO" id="GO:0016810">
    <property type="term" value="F:hydrolase activity, acting on carbon-nitrogen (but not peptide) bonds"/>
    <property type="evidence" value="ECO:0007669"/>
    <property type="project" value="InterPro"/>
</dbReference>
<accession>A0A7K1KX96</accession>
<evidence type="ECO:0000256" key="1">
    <source>
        <dbReference type="ARBA" id="ARBA00022801"/>
    </source>
</evidence>
<dbReference type="InterPro" id="IPR006680">
    <property type="entry name" value="Amidohydro-rel"/>
</dbReference>
<evidence type="ECO:0000259" key="3">
    <source>
        <dbReference type="Pfam" id="PF01979"/>
    </source>
</evidence>
<evidence type="ECO:0000256" key="2">
    <source>
        <dbReference type="SAM" id="MobiDB-lite"/>
    </source>
</evidence>
<reference evidence="4 5" key="1">
    <citation type="submission" date="2019-11" db="EMBL/GenBank/DDBJ databases">
        <authorList>
            <person name="Cao P."/>
        </authorList>
    </citation>
    <scope>NUCLEOTIDE SEQUENCE [LARGE SCALE GENOMIC DNA]</scope>
    <source>
        <strain evidence="4 5">NEAU-AAG5</strain>
    </source>
</reference>
<dbReference type="SUPFAM" id="SSF51338">
    <property type="entry name" value="Composite domain of metallo-dependent hydrolases"/>
    <property type="match status" value="2"/>
</dbReference>